<reference evidence="3" key="3">
    <citation type="submission" date="2018-08" db="UniProtKB">
        <authorList>
            <consortium name="EnsemblPlants"/>
        </authorList>
    </citation>
    <scope>IDENTIFICATION</scope>
    <source>
        <strain evidence="3">cv. Bd21</strain>
    </source>
</reference>
<evidence type="ECO:0000313" key="3">
    <source>
        <dbReference type="EnsemblPlants" id="PNT73689"/>
    </source>
</evidence>
<feature type="compositionally biased region" description="Polar residues" evidence="1">
    <location>
        <begin position="1"/>
        <end position="10"/>
    </location>
</feature>
<evidence type="ECO:0000313" key="2">
    <source>
        <dbReference type="EMBL" id="PNT73689.1"/>
    </source>
</evidence>
<keyword evidence="4" id="KW-1185">Reference proteome</keyword>
<evidence type="ECO:0000313" key="4">
    <source>
        <dbReference type="Proteomes" id="UP000008810"/>
    </source>
</evidence>
<dbReference type="AlphaFoldDB" id="A0A2K2DHE1"/>
<sequence length="69" mass="7767">MRCLPSFSTEMKSRRRTTTKQCIRDESSVMGLSFPSLMTIISHRHTTPVIDDHSSVTGTQSPSLMTTHQ</sequence>
<dbReference type="Gramene" id="PNT73689">
    <property type="protein sequence ID" value="PNT73689"/>
    <property type="gene ID" value="BRADI_2g62442v3"/>
</dbReference>
<evidence type="ECO:0000256" key="1">
    <source>
        <dbReference type="SAM" id="MobiDB-lite"/>
    </source>
</evidence>
<dbReference type="InParanoid" id="A0A2K2DHE1"/>
<accession>A0A2K2DHE1</accession>
<feature type="region of interest" description="Disordered" evidence="1">
    <location>
        <begin position="1"/>
        <end position="21"/>
    </location>
</feature>
<dbReference type="EMBL" id="CM000881">
    <property type="protein sequence ID" value="PNT73689.1"/>
    <property type="molecule type" value="Genomic_DNA"/>
</dbReference>
<gene>
    <name evidence="2" type="ORF">BRADI_2g62442v3</name>
</gene>
<reference evidence="2 3" key="1">
    <citation type="journal article" date="2010" name="Nature">
        <title>Genome sequencing and analysis of the model grass Brachypodium distachyon.</title>
        <authorList>
            <consortium name="International Brachypodium Initiative"/>
        </authorList>
    </citation>
    <scope>NUCLEOTIDE SEQUENCE [LARGE SCALE GENOMIC DNA]</scope>
    <source>
        <strain evidence="2 3">Bd21</strain>
    </source>
</reference>
<dbReference type="Proteomes" id="UP000008810">
    <property type="component" value="Chromosome 2"/>
</dbReference>
<organism evidence="2">
    <name type="scientific">Brachypodium distachyon</name>
    <name type="common">Purple false brome</name>
    <name type="synonym">Trachynia distachya</name>
    <dbReference type="NCBI Taxonomy" id="15368"/>
    <lineage>
        <taxon>Eukaryota</taxon>
        <taxon>Viridiplantae</taxon>
        <taxon>Streptophyta</taxon>
        <taxon>Embryophyta</taxon>
        <taxon>Tracheophyta</taxon>
        <taxon>Spermatophyta</taxon>
        <taxon>Magnoliopsida</taxon>
        <taxon>Liliopsida</taxon>
        <taxon>Poales</taxon>
        <taxon>Poaceae</taxon>
        <taxon>BOP clade</taxon>
        <taxon>Pooideae</taxon>
        <taxon>Stipodae</taxon>
        <taxon>Brachypodieae</taxon>
        <taxon>Brachypodium</taxon>
    </lineage>
</organism>
<dbReference type="EnsemblPlants" id="PNT73689">
    <property type="protein sequence ID" value="PNT73689"/>
    <property type="gene ID" value="BRADI_2g62442v3"/>
</dbReference>
<feature type="region of interest" description="Disordered" evidence="1">
    <location>
        <begin position="49"/>
        <end position="69"/>
    </location>
</feature>
<proteinExistence type="predicted"/>
<feature type="compositionally biased region" description="Polar residues" evidence="1">
    <location>
        <begin position="55"/>
        <end position="69"/>
    </location>
</feature>
<protein>
    <submittedName>
        <fullName evidence="2 3">Uncharacterized protein</fullName>
    </submittedName>
</protein>
<name>A0A2K2DHE1_BRADI</name>
<reference evidence="2" key="2">
    <citation type="submission" date="2017-06" db="EMBL/GenBank/DDBJ databases">
        <title>WGS assembly of Brachypodium distachyon.</title>
        <authorList>
            <consortium name="The International Brachypodium Initiative"/>
            <person name="Lucas S."/>
            <person name="Harmon-Smith M."/>
            <person name="Lail K."/>
            <person name="Tice H."/>
            <person name="Grimwood J."/>
            <person name="Bruce D."/>
            <person name="Barry K."/>
            <person name="Shu S."/>
            <person name="Lindquist E."/>
            <person name="Wang M."/>
            <person name="Pitluck S."/>
            <person name="Vogel J.P."/>
            <person name="Garvin D.F."/>
            <person name="Mockler T.C."/>
            <person name="Schmutz J."/>
            <person name="Rokhsar D."/>
            <person name="Bevan M.W."/>
        </authorList>
    </citation>
    <scope>NUCLEOTIDE SEQUENCE</scope>
    <source>
        <strain evidence="2">Bd21</strain>
    </source>
</reference>